<sequence>MFEARWIFVQILLSSAYRPAYQLQLPESNLKDSGPLQIIKDRQTQDNDPLHGPSMVTMSVIKNKLRDTGVFDYKDESLTAVQKKEMSKMFDALEIMLTARNRQPSNVQNMFSNLRLVERVVKKQLKEGQISEALAGKFKWDNLYFAPRRPKPYRWDAETKMRVFNLN</sequence>
<keyword evidence="2" id="KW-1185">Reference proteome</keyword>
<gene>
    <name evidence="1" type="ORF">PLXY2_LOCUS7572</name>
</gene>
<reference evidence="1" key="1">
    <citation type="submission" date="2020-11" db="EMBL/GenBank/DDBJ databases">
        <authorList>
            <person name="Whiteford S."/>
        </authorList>
    </citation>
    <scope>NUCLEOTIDE SEQUENCE</scope>
</reference>
<name>A0A8S4F1S2_PLUXY</name>
<organism evidence="1 2">
    <name type="scientific">Plutella xylostella</name>
    <name type="common">Diamondback moth</name>
    <name type="synonym">Plutella maculipennis</name>
    <dbReference type="NCBI Taxonomy" id="51655"/>
    <lineage>
        <taxon>Eukaryota</taxon>
        <taxon>Metazoa</taxon>
        <taxon>Ecdysozoa</taxon>
        <taxon>Arthropoda</taxon>
        <taxon>Hexapoda</taxon>
        <taxon>Insecta</taxon>
        <taxon>Pterygota</taxon>
        <taxon>Neoptera</taxon>
        <taxon>Endopterygota</taxon>
        <taxon>Lepidoptera</taxon>
        <taxon>Glossata</taxon>
        <taxon>Ditrysia</taxon>
        <taxon>Yponomeutoidea</taxon>
        <taxon>Plutellidae</taxon>
        <taxon>Plutella</taxon>
    </lineage>
</organism>
<proteinExistence type="predicted"/>
<accession>A0A8S4F1S2</accession>
<dbReference type="EMBL" id="CAJHNJ030000026">
    <property type="protein sequence ID" value="CAG9122354.1"/>
    <property type="molecule type" value="Genomic_DNA"/>
</dbReference>
<dbReference type="AlphaFoldDB" id="A0A8S4F1S2"/>
<protein>
    <submittedName>
        <fullName evidence="1">(diamondback moth) hypothetical protein</fullName>
    </submittedName>
</protein>
<evidence type="ECO:0000313" key="2">
    <source>
        <dbReference type="Proteomes" id="UP000653454"/>
    </source>
</evidence>
<comment type="caution">
    <text evidence="1">The sequence shown here is derived from an EMBL/GenBank/DDBJ whole genome shotgun (WGS) entry which is preliminary data.</text>
</comment>
<dbReference type="Proteomes" id="UP000653454">
    <property type="component" value="Unassembled WGS sequence"/>
</dbReference>
<evidence type="ECO:0000313" key="1">
    <source>
        <dbReference type="EMBL" id="CAG9122354.1"/>
    </source>
</evidence>